<dbReference type="AlphaFoldDB" id="A0A8J3PH31"/>
<dbReference type="RefSeq" id="WP_166386250.1">
    <property type="nucleotide sequence ID" value="NZ_BAAATT010000015.1"/>
</dbReference>
<evidence type="ECO:0000313" key="1">
    <source>
        <dbReference type="EMBL" id="GIG16922.1"/>
    </source>
</evidence>
<protein>
    <submittedName>
        <fullName evidence="1">Uncharacterized protein</fullName>
    </submittedName>
</protein>
<keyword evidence="2" id="KW-1185">Reference proteome</keyword>
<dbReference type="Proteomes" id="UP000660339">
    <property type="component" value="Unassembled WGS sequence"/>
</dbReference>
<dbReference type="InterPro" id="IPR046156">
    <property type="entry name" value="DUF6158"/>
</dbReference>
<reference evidence="1" key="1">
    <citation type="submission" date="2021-01" db="EMBL/GenBank/DDBJ databases">
        <title>Whole genome shotgun sequence of Catellatospora methionotrophica NBRC 14553.</title>
        <authorList>
            <person name="Komaki H."/>
            <person name="Tamura T."/>
        </authorList>
    </citation>
    <scope>NUCLEOTIDE SEQUENCE</scope>
    <source>
        <strain evidence="1">NBRC 14553</strain>
    </source>
</reference>
<evidence type="ECO:0000313" key="2">
    <source>
        <dbReference type="Proteomes" id="UP000660339"/>
    </source>
</evidence>
<organism evidence="1 2">
    <name type="scientific">Catellatospora methionotrophica</name>
    <dbReference type="NCBI Taxonomy" id="121620"/>
    <lineage>
        <taxon>Bacteria</taxon>
        <taxon>Bacillati</taxon>
        <taxon>Actinomycetota</taxon>
        <taxon>Actinomycetes</taxon>
        <taxon>Micromonosporales</taxon>
        <taxon>Micromonosporaceae</taxon>
        <taxon>Catellatospora</taxon>
    </lineage>
</organism>
<gene>
    <name evidence="1" type="ORF">Cme02nite_52540</name>
</gene>
<accession>A0A8J3PH31</accession>
<dbReference type="EMBL" id="BONJ01000029">
    <property type="protein sequence ID" value="GIG16922.1"/>
    <property type="molecule type" value="Genomic_DNA"/>
</dbReference>
<proteinExistence type="predicted"/>
<comment type="caution">
    <text evidence="1">The sequence shown here is derived from an EMBL/GenBank/DDBJ whole genome shotgun (WGS) entry which is preliminary data.</text>
</comment>
<dbReference type="Pfam" id="PF19655">
    <property type="entry name" value="DUF6158"/>
    <property type="match status" value="1"/>
</dbReference>
<sequence>MRDYDEVVEVYTWQQEPESGTGVPAADLADEDLFRELAALHRTRHATLRHGSDAALSHHTDRLVELEADYLRRFPDREIDPERLRSGARAR</sequence>
<name>A0A8J3PH31_9ACTN</name>